<evidence type="ECO:0000256" key="1">
    <source>
        <dbReference type="ARBA" id="ARBA00004448"/>
    </source>
</evidence>
<organism evidence="12 13">
    <name type="scientific">Macrostomum lignano</name>
    <dbReference type="NCBI Taxonomy" id="282301"/>
    <lineage>
        <taxon>Eukaryota</taxon>
        <taxon>Metazoa</taxon>
        <taxon>Spiralia</taxon>
        <taxon>Lophotrochozoa</taxon>
        <taxon>Platyhelminthes</taxon>
        <taxon>Rhabditophora</taxon>
        <taxon>Macrostomorpha</taxon>
        <taxon>Macrostomida</taxon>
        <taxon>Macrostomidae</taxon>
        <taxon>Macrostomum</taxon>
    </lineage>
</organism>
<dbReference type="PANTHER" id="PTHR45671:SF10">
    <property type="entry name" value="SOLUTE CARRIER FAMILY 25 MEMBER 3"/>
    <property type="match status" value="1"/>
</dbReference>
<dbReference type="Gene3D" id="1.50.40.10">
    <property type="entry name" value="Mitochondrial carrier domain"/>
    <property type="match status" value="1"/>
</dbReference>
<evidence type="ECO:0000256" key="2">
    <source>
        <dbReference type="ARBA" id="ARBA00006375"/>
    </source>
</evidence>
<dbReference type="InterPro" id="IPR023395">
    <property type="entry name" value="MCP_dom_sf"/>
</dbReference>
<evidence type="ECO:0000313" key="13">
    <source>
        <dbReference type="WBParaSite" id="maker-unitig_28867-snap-gene-0.2-mRNA-1"/>
    </source>
</evidence>
<keyword evidence="6" id="KW-0999">Mitochondrion inner membrane</keyword>
<accession>A0A1I8FC91</accession>
<comment type="similarity">
    <text evidence="2 11">Belongs to the mitochondrial carrier (TC 2.A.29) family.</text>
</comment>
<evidence type="ECO:0000256" key="6">
    <source>
        <dbReference type="ARBA" id="ARBA00022792"/>
    </source>
</evidence>
<dbReference type="InterPro" id="IPR044677">
    <property type="entry name" value="SLC25A3/Pic2/Mir1-like"/>
</dbReference>
<evidence type="ECO:0000313" key="12">
    <source>
        <dbReference type="Proteomes" id="UP000095280"/>
    </source>
</evidence>
<evidence type="ECO:0000256" key="5">
    <source>
        <dbReference type="ARBA" id="ARBA00022737"/>
    </source>
</evidence>
<dbReference type="Pfam" id="PF00153">
    <property type="entry name" value="Mito_carr"/>
    <property type="match status" value="1"/>
</dbReference>
<evidence type="ECO:0000256" key="10">
    <source>
        <dbReference type="PROSITE-ProRule" id="PRU00282"/>
    </source>
</evidence>
<dbReference type="WBParaSite" id="maker-unitig_28867-snap-gene-0.2-mRNA-1">
    <property type="protein sequence ID" value="maker-unitig_28867-snap-gene-0.2-mRNA-1"/>
    <property type="gene ID" value="maker-unitig_28867-snap-gene-0.2"/>
</dbReference>
<dbReference type="PROSITE" id="PS50920">
    <property type="entry name" value="SOLCAR"/>
    <property type="match status" value="1"/>
</dbReference>
<dbReference type="GO" id="GO:1990547">
    <property type="term" value="P:mitochondrial phosphate ion transmembrane transport"/>
    <property type="evidence" value="ECO:0007669"/>
    <property type="project" value="InterPro"/>
</dbReference>
<evidence type="ECO:0000256" key="3">
    <source>
        <dbReference type="ARBA" id="ARBA00022448"/>
    </source>
</evidence>
<evidence type="ECO:0000256" key="8">
    <source>
        <dbReference type="ARBA" id="ARBA00023128"/>
    </source>
</evidence>
<feature type="repeat" description="Solcar" evidence="10">
    <location>
        <begin position="1"/>
        <end position="39"/>
    </location>
</feature>
<name>A0A1I8FC91_9PLAT</name>
<keyword evidence="5" id="KW-0677">Repeat</keyword>
<dbReference type="Proteomes" id="UP000095280">
    <property type="component" value="Unplaced"/>
</dbReference>
<dbReference type="GO" id="GO:0005743">
    <property type="term" value="C:mitochondrial inner membrane"/>
    <property type="evidence" value="ECO:0007669"/>
    <property type="project" value="UniProtKB-SubCell"/>
</dbReference>
<proteinExistence type="inferred from homology"/>
<protein>
    <submittedName>
        <fullName evidence="13">Phosphate carrier protein, mitochondrial</fullName>
    </submittedName>
</protein>
<reference evidence="13" key="1">
    <citation type="submission" date="2016-11" db="UniProtKB">
        <authorList>
            <consortium name="WormBaseParasite"/>
        </authorList>
    </citation>
    <scope>IDENTIFICATION</scope>
</reference>
<evidence type="ECO:0000256" key="4">
    <source>
        <dbReference type="ARBA" id="ARBA00022692"/>
    </source>
</evidence>
<keyword evidence="8" id="KW-0496">Mitochondrion</keyword>
<evidence type="ECO:0000256" key="9">
    <source>
        <dbReference type="ARBA" id="ARBA00023136"/>
    </source>
</evidence>
<keyword evidence="3 11" id="KW-0813">Transport</keyword>
<dbReference type="AlphaFoldDB" id="A0A1I8FC91"/>
<comment type="subcellular location">
    <subcellularLocation>
        <location evidence="1">Mitochondrion inner membrane</location>
        <topology evidence="1">Multi-pass membrane protein</topology>
    </subcellularLocation>
</comment>
<dbReference type="InterPro" id="IPR018108">
    <property type="entry name" value="MCP_transmembrane"/>
</dbReference>
<keyword evidence="4 10" id="KW-0812">Transmembrane</keyword>
<evidence type="ECO:0000256" key="7">
    <source>
        <dbReference type="ARBA" id="ARBA00022989"/>
    </source>
</evidence>
<keyword evidence="9 10" id="KW-0472">Membrane</keyword>
<keyword evidence="7" id="KW-1133">Transmembrane helix</keyword>
<dbReference type="PANTHER" id="PTHR45671">
    <property type="entry name" value="SOLUTE CARRIER FAMILY 25 (MITOCHONDRIAL CARRIER PHOSPHATE CARRIER), MEMBER 3, LIKE-RELATED-RELATED"/>
    <property type="match status" value="1"/>
</dbReference>
<keyword evidence="12" id="KW-1185">Reference proteome</keyword>
<evidence type="ECO:0000256" key="11">
    <source>
        <dbReference type="RuleBase" id="RU000488"/>
    </source>
</evidence>
<sequence length="275" mass="29762">DLGRGRSVRGLAKGWAPTLIGYSLQGLGKFGFYEVFKNVYGNMMGEENAFLYRTSLYLAASASAEFFADMLLAPMRPPRCASRPQAGYAKNLREPSPRCWRREGATTFYKACRRCGASKPCTSTLLPKRETSATKPSSLTVTFVAGYIAGVFCAIVSHPRDTMVSKAQPDAEAGLVGVGKALGWKVTPSTLTSANSHSGSFKAPRLITSSSWALEAAQTLAPHRGINFLLIRIATRSIFDSLRAQQRSTSRSSRQMHLLQVQRGSSAGTGMFSTS</sequence>
<dbReference type="GO" id="GO:0005315">
    <property type="term" value="F:phosphate transmembrane transporter activity"/>
    <property type="evidence" value="ECO:0007669"/>
    <property type="project" value="InterPro"/>
</dbReference>
<dbReference type="SUPFAM" id="SSF103506">
    <property type="entry name" value="Mitochondrial carrier"/>
    <property type="match status" value="1"/>
</dbReference>